<dbReference type="GO" id="GO:0008531">
    <property type="term" value="F:riboflavin kinase activity"/>
    <property type="evidence" value="ECO:0007669"/>
    <property type="project" value="UniProtKB-UniRule"/>
</dbReference>
<keyword evidence="10 14" id="KW-0067">ATP-binding</keyword>
<comment type="pathway">
    <text evidence="2 14">Cofactor biosynthesis; FMN biosynthesis; FMN from riboflavin (ATP route): step 1/1.</text>
</comment>
<reference evidence="15 16" key="1">
    <citation type="submission" date="2018-07" db="EMBL/GenBank/DDBJ databases">
        <title>Genomic Encyclopedia of Type Strains, Phase III (KMG-III): the genomes of soil and plant-associated and newly described type strains.</title>
        <authorList>
            <person name="Whitman W."/>
        </authorList>
    </citation>
    <scope>NUCLEOTIDE SEQUENCE [LARGE SCALE GENOMIC DNA]</scope>
    <source>
        <strain evidence="15 16">CECT 7031</strain>
    </source>
</reference>
<dbReference type="GO" id="GO:0009231">
    <property type="term" value="P:riboflavin biosynthetic process"/>
    <property type="evidence" value="ECO:0007669"/>
    <property type="project" value="InterPro"/>
</dbReference>
<dbReference type="NCBIfam" id="TIGR00083">
    <property type="entry name" value="ribF"/>
    <property type="match status" value="1"/>
</dbReference>
<dbReference type="InterPro" id="IPR023465">
    <property type="entry name" value="Riboflavin_kinase_dom_sf"/>
</dbReference>
<comment type="catalytic activity">
    <reaction evidence="13 14">
        <text>FMN + ATP + H(+) = FAD + diphosphate</text>
        <dbReference type="Rhea" id="RHEA:17237"/>
        <dbReference type="ChEBI" id="CHEBI:15378"/>
        <dbReference type="ChEBI" id="CHEBI:30616"/>
        <dbReference type="ChEBI" id="CHEBI:33019"/>
        <dbReference type="ChEBI" id="CHEBI:57692"/>
        <dbReference type="ChEBI" id="CHEBI:58210"/>
        <dbReference type="EC" id="2.7.7.2"/>
    </reaction>
</comment>
<dbReference type="InterPro" id="IPR015865">
    <property type="entry name" value="Riboflavin_kinase_bac/euk"/>
</dbReference>
<dbReference type="SUPFAM" id="SSF82114">
    <property type="entry name" value="Riboflavin kinase-like"/>
    <property type="match status" value="1"/>
</dbReference>
<dbReference type="Pfam" id="PF01687">
    <property type="entry name" value="Flavokinase"/>
    <property type="match status" value="1"/>
</dbReference>
<dbReference type="Proteomes" id="UP000254912">
    <property type="component" value="Unassembled WGS sequence"/>
</dbReference>
<name>A0A288Q6F0_9LACO</name>
<dbReference type="PIRSF" id="PIRSF004491">
    <property type="entry name" value="FAD_Synth"/>
    <property type="match status" value="1"/>
</dbReference>
<evidence type="ECO:0000256" key="10">
    <source>
        <dbReference type="ARBA" id="ARBA00022840"/>
    </source>
</evidence>
<dbReference type="EC" id="2.7.1.26" evidence="14"/>
<dbReference type="EMBL" id="QRAS01000001">
    <property type="protein sequence ID" value="RDL11849.1"/>
    <property type="molecule type" value="Genomic_DNA"/>
</dbReference>
<dbReference type="GO" id="GO:0009398">
    <property type="term" value="P:FMN biosynthetic process"/>
    <property type="evidence" value="ECO:0007669"/>
    <property type="project" value="UniProtKB-UniRule"/>
</dbReference>
<keyword evidence="6 14" id="KW-0548">Nucleotidyltransferase</keyword>
<dbReference type="Gene3D" id="3.40.50.620">
    <property type="entry name" value="HUPs"/>
    <property type="match status" value="1"/>
</dbReference>
<evidence type="ECO:0000256" key="2">
    <source>
        <dbReference type="ARBA" id="ARBA00005201"/>
    </source>
</evidence>
<dbReference type="AlphaFoldDB" id="A0A288Q6F0"/>
<dbReference type="UniPathway" id="UPA00276">
    <property type="reaction ID" value="UER00406"/>
</dbReference>
<keyword evidence="7 14" id="KW-0547">Nucleotide-binding</keyword>
<evidence type="ECO:0000256" key="7">
    <source>
        <dbReference type="ARBA" id="ARBA00022741"/>
    </source>
</evidence>
<keyword evidence="9 14" id="KW-0274">FAD</keyword>
<evidence type="ECO:0000256" key="5">
    <source>
        <dbReference type="ARBA" id="ARBA00022679"/>
    </source>
</evidence>
<keyword evidence="16" id="KW-1185">Reference proteome</keyword>
<dbReference type="SUPFAM" id="SSF52374">
    <property type="entry name" value="Nucleotidylyl transferase"/>
    <property type="match status" value="1"/>
</dbReference>
<accession>A0A288Q6F0</accession>
<evidence type="ECO:0000313" key="16">
    <source>
        <dbReference type="Proteomes" id="UP000254912"/>
    </source>
</evidence>
<dbReference type="PANTHER" id="PTHR22749:SF6">
    <property type="entry name" value="RIBOFLAVIN KINASE"/>
    <property type="match status" value="1"/>
</dbReference>
<keyword evidence="5 14" id="KW-0808">Transferase</keyword>
<evidence type="ECO:0000313" key="15">
    <source>
        <dbReference type="EMBL" id="RDL11849.1"/>
    </source>
</evidence>
<dbReference type="KEGG" id="wso:WSWS_00638"/>
<evidence type="ECO:0000256" key="9">
    <source>
        <dbReference type="ARBA" id="ARBA00022827"/>
    </source>
</evidence>
<dbReference type="GO" id="GO:0005524">
    <property type="term" value="F:ATP binding"/>
    <property type="evidence" value="ECO:0007669"/>
    <property type="project" value="UniProtKB-UniRule"/>
</dbReference>
<keyword evidence="3 14" id="KW-0285">Flavoprotein</keyword>
<comment type="pathway">
    <text evidence="1 14">Cofactor biosynthesis; FAD biosynthesis; FAD from FMN: step 1/1.</text>
</comment>
<dbReference type="SMART" id="SM00904">
    <property type="entry name" value="Flavokinase"/>
    <property type="match status" value="1"/>
</dbReference>
<comment type="similarity">
    <text evidence="14">Belongs to the ribF family.</text>
</comment>
<dbReference type="CDD" id="cd02064">
    <property type="entry name" value="FAD_synthetase_N"/>
    <property type="match status" value="1"/>
</dbReference>
<dbReference type="GO" id="GO:0003919">
    <property type="term" value="F:FMN adenylyltransferase activity"/>
    <property type="evidence" value="ECO:0007669"/>
    <property type="project" value="UniProtKB-UniRule"/>
</dbReference>
<dbReference type="InterPro" id="IPR023468">
    <property type="entry name" value="Riboflavin_kinase"/>
</dbReference>
<organism evidence="15 16">
    <name type="scientific">Weissella soli</name>
    <dbReference type="NCBI Taxonomy" id="155866"/>
    <lineage>
        <taxon>Bacteria</taxon>
        <taxon>Bacillati</taxon>
        <taxon>Bacillota</taxon>
        <taxon>Bacilli</taxon>
        <taxon>Lactobacillales</taxon>
        <taxon>Lactobacillaceae</taxon>
        <taxon>Weissella</taxon>
    </lineage>
</organism>
<keyword evidence="4 14" id="KW-0288">FMN</keyword>
<dbReference type="InterPro" id="IPR015864">
    <property type="entry name" value="FAD_synthase"/>
</dbReference>
<evidence type="ECO:0000256" key="12">
    <source>
        <dbReference type="ARBA" id="ARBA00047880"/>
    </source>
</evidence>
<dbReference type="RefSeq" id="WP_070229919.1">
    <property type="nucleotide sequence ID" value="NZ_BJYO01000002.1"/>
</dbReference>
<proteinExistence type="inferred from homology"/>
<gene>
    <name evidence="15" type="ORF">DFP99_0268</name>
</gene>
<keyword evidence="11" id="KW-0511">Multifunctional enzyme</keyword>
<evidence type="ECO:0000256" key="1">
    <source>
        <dbReference type="ARBA" id="ARBA00004726"/>
    </source>
</evidence>
<evidence type="ECO:0000256" key="8">
    <source>
        <dbReference type="ARBA" id="ARBA00022777"/>
    </source>
</evidence>
<dbReference type="PANTHER" id="PTHR22749">
    <property type="entry name" value="RIBOFLAVIN KINASE/FMN ADENYLYLTRANSFERASE"/>
    <property type="match status" value="1"/>
</dbReference>
<dbReference type="GO" id="GO:0006747">
    <property type="term" value="P:FAD biosynthetic process"/>
    <property type="evidence" value="ECO:0007669"/>
    <property type="project" value="UniProtKB-UniRule"/>
</dbReference>
<evidence type="ECO:0000256" key="3">
    <source>
        <dbReference type="ARBA" id="ARBA00022630"/>
    </source>
</evidence>
<comment type="caution">
    <text evidence="15">The sequence shown here is derived from an EMBL/GenBank/DDBJ whole genome shotgun (WGS) entry which is preliminary data.</text>
</comment>
<evidence type="ECO:0000256" key="13">
    <source>
        <dbReference type="ARBA" id="ARBA00049494"/>
    </source>
</evidence>
<evidence type="ECO:0000256" key="4">
    <source>
        <dbReference type="ARBA" id="ARBA00022643"/>
    </source>
</evidence>
<dbReference type="Pfam" id="PF06574">
    <property type="entry name" value="FAD_syn"/>
    <property type="match status" value="1"/>
</dbReference>
<evidence type="ECO:0000256" key="14">
    <source>
        <dbReference type="PIRNR" id="PIRNR004491"/>
    </source>
</evidence>
<sequence>MQIIKLHHPVDHTKLTTEPVVLAMGFFDGVHAGHREVLTTARAKAAELGVKFSVLTYNQHPSIVFKQHTRPIRYLTTLNRKLALFEELGVEIAYVADFTSALAQLTPLDFVNQYMVGLNAQAVVAGFDHTYGPKNVATMAQLPGFAAGRFEVIEVPEVRIDGFEGASTHARELVDHGEIEALNHLLTIPYQTSGVVVHGEARGREMGFPTLNIETTAGERLPAEGVYITTVNVNGVWYQGMGQIGHNITFGDHRPQTLEINLLDFKAEVYGEFVAVRWHKYLRGEVKFTGMPGLIEQLEQDERDTRTYFAQQQ</sequence>
<evidence type="ECO:0000256" key="11">
    <source>
        <dbReference type="ARBA" id="ARBA00023268"/>
    </source>
</evidence>
<evidence type="ECO:0000256" key="6">
    <source>
        <dbReference type="ARBA" id="ARBA00022695"/>
    </source>
</evidence>
<dbReference type="GeneID" id="94545844"/>
<protein>
    <recommendedName>
        <fullName evidence="14">Riboflavin biosynthesis protein</fullName>
    </recommendedName>
    <domain>
        <recommendedName>
            <fullName evidence="14">Riboflavin kinase</fullName>
            <ecNumber evidence="14">2.7.1.26</ecNumber>
        </recommendedName>
        <alternativeName>
            <fullName evidence="14">Flavokinase</fullName>
        </alternativeName>
    </domain>
    <domain>
        <recommendedName>
            <fullName evidence="14">FMN adenylyltransferase</fullName>
            <ecNumber evidence="14">2.7.7.2</ecNumber>
        </recommendedName>
        <alternativeName>
            <fullName evidence="14">FAD pyrophosphorylase</fullName>
        </alternativeName>
        <alternativeName>
            <fullName evidence="14">FAD synthase</fullName>
        </alternativeName>
    </domain>
</protein>
<dbReference type="Gene3D" id="2.40.30.30">
    <property type="entry name" value="Riboflavin kinase-like"/>
    <property type="match status" value="1"/>
</dbReference>
<dbReference type="EC" id="2.7.7.2" evidence="14"/>
<keyword evidence="8 14" id="KW-0418">Kinase</keyword>
<dbReference type="InterPro" id="IPR002606">
    <property type="entry name" value="Riboflavin_kinase_bac"/>
</dbReference>
<comment type="catalytic activity">
    <reaction evidence="12 14">
        <text>riboflavin + ATP = FMN + ADP + H(+)</text>
        <dbReference type="Rhea" id="RHEA:14357"/>
        <dbReference type="ChEBI" id="CHEBI:15378"/>
        <dbReference type="ChEBI" id="CHEBI:30616"/>
        <dbReference type="ChEBI" id="CHEBI:57986"/>
        <dbReference type="ChEBI" id="CHEBI:58210"/>
        <dbReference type="ChEBI" id="CHEBI:456216"/>
        <dbReference type="EC" id="2.7.1.26"/>
    </reaction>
</comment>
<dbReference type="UniPathway" id="UPA00277">
    <property type="reaction ID" value="UER00407"/>
</dbReference>
<dbReference type="InterPro" id="IPR014729">
    <property type="entry name" value="Rossmann-like_a/b/a_fold"/>
</dbReference>